<dbReference type="OrthoDB" id="1637540at2759"/>
<feature type="non-terminal residue" evidence="2">
    <location>
        <position position="1"/>
    </location>
</feature>
<protein>
    <submittedName>
        <fullName evidence="2">Uncharacterized protein</fullName>
    </submittedName>
</protein>
<feature type="region of interest" description="Disordered" evidence="1">
    <location>
        <begin position="209"/>
        <end position="272"/>
    </location>
</feature>
<name>A0A371HE85_MUCPR</name>
<evidence type="ECO:0000313" key="3">
    <source>
        <dbReference type="Proteomes" id="UP000257109"/>
    </source>
</evidence>
<sequence>MNSTWKPMRTLGSISIRSSNFMINKSRGRSFKSAREYSCLIRKLRSRWDGPFVITNVFPYGVVELKDEHTNNTFQVNGHQIKLFHEGPTPIVGDMETISLMEPVLPNDTPSASLRSPSIFMSCIENNCHFPLFQIKLVQVESIPTPIPSQPNLNRLRFGQLITSQSRKTMINLNLRGTGELWNCFGSGSHSSVGETPKDIARVVHPKRVEKEKKKKQLQDETKKRKVAKNQIDLSQSRESRSKRAVSARSTPPKANRLCSPIAQVERPNQAT</sequence>
<gene>
    <name evidence="2" type="ORF">CR513_15622</name>
</gene>
<keyword evidence="3" id="KW-1185">Reference proteome</keyword>
<reference evidence="2" key="1">
    <citation type="submission" date="2018-05" db="EMBL/GenBank/DDBJ databases">
        <title>Draft genome of Mucuna pruriens seed.</title>
        <authorList>
            <person name="Nnadi N.E."/>
            <person name="Vos R."/>
            <person name="Hasami M.H."/>
            <person name="Devisetty U.K."/>
            <person name="Aguiy J.C."/>
        </authorList>
    </citation>
    <scope>NUCLEOTIDE SEQUENCE [LARGE SCALE GENOMIC DNA]</scope>
    <source>
        <strain evidence="2">JCA_2017</strain>
    </source>
</reference>
<organism evidence="2 3">
    <name type="scientific">Mucuna pruriens</name>
    <name type="common">Velvet bean</name>
    <name type="synonym">Dolichos pruriens</name>
    <dbReference type="NCBI Taxonomy" id="157652"/>
    <lineage>
        <taxon>Eukaryota</taxon>
        <taxon>Viridiplantae</taxon>
        <taxon>Streptophyta</taxon>
        <taxon>Embryophyta</taxon>
        <taxon>Tracheophyta</taxon>
        <taxon>Spermatophyta</taxon>
        <taxon>Magnoliopsida</taxon>
        <taxon>eudicotyledons</taxon>
        <taxon>Gunneridae</taxon>
        <taxon>Pentapetalae</taxon>
        <taxon>rosids</taxon>
        <taxon>fabids</taxon>
        <taxon>Fabales</taxon>
        <taxon>Fabaceae</taxon>
        <taxon>Papilionoideae</taxon>
        <taxon>50 kb inversion clade</taxon>
        <taxon>NPAAA clade</taxon>
        <taxon>indigoferoid/millettioid clade</taxon>
        <taxon>Phaseoleae</taxon>
        <taxon>Mucuna</taxon>
    </lineage>
</organism>
<evidence type="ECO:0000313" key="2">
    <source>
        <dbReference type="EMBL" id="RDY01100.1"/>
    </source>
</evidence>
<accession>A0A371HE85</accession>
<dbReference type="Proteomes" id="UP000257109">
    <property type="component" value="Unassembled WGS sequence"/>
</dbReference>
<proteinExistence type="predicted"/>
<comment type="caution">
    <text evidence="2">The sequence shown here is derived from an EMBL/GenBank/DDBJ whole genome shotgun (WGS) entry which is preliminary data.</text>
</comment>
<evidence type="ECO:0000256" key="1">
    <source>
        <dbReference type="SAM" id="MobiDB-lite"/>
    </source>
</evidence>
<dbReference type="AlphaFoldDB" id="A0A371HE85"/>
<dbReference type="EMBL" id="QJKJ01002839">
    <property type="protein sequence ID" value="RDY01100.1"/>
    <property type="molecule type" value="Genomic_DNA"/>
</dbReference>
<feature type="compositionally biased region" description="Basic and acidic residues" evidence="1">
    <location>
        <begin position="209"/>
        <end position="223"/>
    </location>
</feature>